<gene>
    <name evidence="3" type="ORF">FN960_09735</name>
</gene>
<evidence type="ECO:0000256" key="1">
    <source>
        <dbReference type="SAM" id="Phobius"/>
    </source>
</evidence>
<evidence type="ECO:0000259" key="2">
    <source>
        <dbReference type="Pfam" id="PF04235"/>
    </source>
</evidence>
<accession>A0A553ZYV1</accession>
<dbReference type="Proteomes" id="UP000318521">
    <property type="component" value="Unassembled WGS sequence"/>
</dbReference>
<proteinExistence type="predicted"/>
<organism evidence="3 4">
    <name type="scientific">Alkalicoccobacillus porphyridii</name>
    <dbReference type="NCBI Taxonomy" id="2597270"/>
    <lineage>
        <taxon>Bacteria</taxon>
        <taxon>Bacillati</taxon>
        <taxon>Bacillota</taxon>
        <taxon>Bacilli</taxon>
        <taxon>Bacillales</taxon>
        <taxon>Bacillaceae</taxon>
        <taxon>Alkalicoccobacillus</taxon>
    </lineage>
</organism>
<evidence type="ECO:0000313" key="4">
    <source>
        <dbReference type="Proteomes" id="UP000318521"/>
    </source>
</evidence>
<dbReference type="PANTHER" id="PTHR30590:SF3">
    <property type="entry name" value="HYPOTHETICAL MEMBRANE SPANNING PROTEIN"/>
    <property type="match status" value="1"/>
</dbReference>
<keyword evidence="4" id="KW-1185">Reference proteome</keyword>
<dbReference type="RefSeq" id="WP_143848522.1">
    <property type="nucleotide sequence ID" value="NZ_VLXZ01000005.1"/>
</dbReference>
<feature type="transmembrane region" description="Helical" evidence="1">
    <location>
        <begin position="338"/>
        <end position="356"/>
    </location>
</feature>
<feature type="transmembrane region" description="Helical" evidence="1">
    <location>
        <begin position="236"/>
        <end position="253"/>
    </location>
</feature>
<dbReference type="PANTHER" id="PTHR30590">
    <property type="entry name" value="INNER MEMBRANE PROTEIN"/>
    <property type="match status" value="1"/>
</dbReference>
<feature type="transmembrane region" description="Helical" evidence="1">
    <location>
        <begin position="21"/>
        <end position="39"/>
    </location>
</feature>
<feature type="transmembrane region" description="Helical" evidence="1">
    <location>
        <begin position="265"/>
        <end position="291"/>
    </location>
</feature>
<dbReference type="EMBL" id="VLXZ01000005">
    <property type="protein sequence ID" value="TSB46627.1"/>
    <property type="molecule type" value="Genomic_DNA"/>
</dbReference>
<feature type="transmembrane region" description="Helical" evidence="1">
    <location>
        <begin position="148"/>
        <end position="170"/>
    </location>
</feature>
<dbReference type="InterPro" id="IPR052529">
    <property type="entry name" value="Bact_Transport_Assoc"/>
</dbReference>
<sequence>MTHNTLDTKRFISLDLARGMMLLLVALAHASLYAGSTLLTRPESMHSLDTFLNYVSVFIVDNRARPMFAFLFGYGLTLIVASYLKRDRTKRDAKISLYRRALYLIIFGFFLSVIIGGQDILSIYGAALLCITWLIFKKDKVLVRTITIMSALFLIILPVMWGSMATFMQQDKNVVQLTYSSYAENLSSQFLQFITGGPFLGNLALPIVISILLGIWAGRKKLLNEDPDHKPFLKKLAIIGIAISIFGAIPQALYSNELLEFSPLFSGLIFTLHLATGIIGGMSYAAIFALIGPKLIQKQTLIQPITALGKRSLTFFIVNEALLVMFLSSYTLNLGETMGLTVSWSIAFGIWMLALLNSSILERKQLNGPLDELFRKLVHRKPRGEKQEMA</sequence>
<dbReference type="OrthoDB" id="2388539at2"/>
<comment type="caution">
    <text evidence="3">The sequence shown here is derived from an EMBL/GenBank/DDBJ whole genome shotgun (WGS) entry which is preliminary data.</text>
</comment>
<name>A0A553ZYV1_9BACI</name>
<feature type="transmembrane region" description="Helical" evidence="1">
    <location>
        <begin position="312"/>
        <end position="332"/>
    </location>
</feature>
<reference evidence="3 4" key="1">
    <citation type="submission" date="2019-07" db="EMBL/GenBank/DDBJ databases">
        <authorList>
            <person name="Park Y.J."/>
            <person name="Jeong S.E."/>
            <person name="Jung H.S."/>
        </authorList>
    </citation>
    <scope>NUCLEOTIDE SEQUENCE [LARGE SCALE GENOMIC DNA]</scope>
    <source>
        <strain evidence="4">P16(2019)</strain>
    </source>
</reference>
<dbReference type="Pfam" id="PF04235">
    <property type="entry name" value="DUF418"/>
    <property type="match status" value="1"/>
</dbReference>
<keyword evidence="1" id="KW-1133">Transmembrane helix</keyword>
<dbReference type="AlphaFoldDB" id="A0A553ZYV1"/>
<feature type="transmembrane region" description="Helical" evidence="1">
    <location>
        <begin position="97"/>
        <end position="115"/>
    </location>
</feature>
<evidence type="ECO:0000313" key="3">
    <source>
        <dbReference type="EMBL" id="TSB46627.1"/>
    </source>
</evidence>
<keyword evidence="1" id="KW-0472">Membrane</keyword>
<feature type="transmembrane region" description="Helical" evidence="1">
    <location>
        <begin position="121"/>
        <end position="136"/>
    </location>
</feature>
<feature type="domain" description="DUF418" evidence="2">
    <location>
        <begin position="217"/>
        <end position="380"/>
    </location>
</feature>
<protein>
    <submittedName>
        <fullName evidence="3">DUF418 domain-containing protein</fullName>
    </submittedName>
</protein>
<feature type="transmembrane region" description="Helical" evidence="1">
    <location>
        <begin position="67"/>
        <end position="85"/>
    </location>
</feature>
<dbReference type="InterPro" id="IPR007349">
    <property type="entry name" value="DUF418"/>
</dbReference>
<feature type="transmembrane region" description="Helical" evidence="1">
    <location>
        <begin position="190"/>
        <end position="215"/>
    </location>
</feature>
<keyword evidence="1" id="KW-0812">Transmembrane</keyword>